<evidence type="ECO:0000256" key="4">
    <source>
        <dbReference type="ARBA" id="ARBA00022692"/>
    </source>
</evidence>
<proteinExistence type="inferred from homology"/>
<evidence type="ECO:0000256" key="1">
    <source>
        <dbReference type="ARBA" id="ARBA00004382"/>
    </source>
</evidence>
<dbReference type="Pfam" id="PF13624">
    <property type="entry name" value="SurA_N_3"/>
    <property type="match status" value="1"/>
</dbReference>
<dbReference type="InterPro" id="IPR046357">
    <property type="entry name" value="PPIase_dom_sf"/>
</dbReference>
<evidence type="ECO:0000256" key="7">
    <source>
        <dbReference type="ARBA" id="ARBA00023186"/>
    </source>
</evidence>
<dbReference type="PANTHER" id="PTHR47529:SF1">
    <property type="entry name" value="PERIPLASMIC CHAPERONE PPID"/>
    <property type="match status" value="1"/>
</dbReference>
<sequence>MRLNTKIFSSVSTKSFIFGSVIVTACAAFVFTGFGSLNPGNLFGLDPNTAAQVGSEKIEMQQFAAVISSQLSADAPPEQRKAIVQQVIQQMIKEKVLTEQAKKMGWSVNDIEMSTLIRSIPQFQNPQTKQFDFQTFKKFIASQQMSEIAFYDMVKQQLEVQKLRSLLNLPSPLPSKAAEIQNKINNTEFNLQYALVSLPDAALKEKIAEEAKKYSEDKANQSNLNNLFINTKNQYQQKAQVKVQSILISYKTAQRAQGDALKRSQEDAKNLANEIEKKLKSGSDFSTLASQTNDDIAAKNNKGNIGYVDETNIDNKSAQAVLTLNAQNPISNIIETPFGYRIFKFMEGKPAVSKTFEDVKLQLAEQLIGNQIKQKLDLELQKNITDAIAAKNISKLNSLLAENKITWQYINKLYKVTDSYISELGTATNLAENVFSLKNPGDIIPKTIDFGTKKAIIKLVTITNPKESAEQLESLKKQAMNSSSQEFAAASEESLVKSYEKSGKIKINPVLLN</sequence>
<evidence type="ECO:0000259" key="13">
    <source>
        <dbReference type="PROSITE" id="PS50198"/>
    </source>
</evidence>
<comment type="subcellular location">
    <subcellularLocation>
        <location evidence="1">Cell inner membrane</location>
        <topology evidence="1">Single-pass type II membrane protein</topology>
        <orientation evidence="1">Periplasmic side</orientation>
    </subcellularLocation>
</comment>
<evidence type="ECO:0000313" key="14">
    <source>
        <dbReference type="EMBL" id="APJ04151.1"/>
    </source>
</evidence>
<keyword evidence="15" id="KW-1185">Reference proteome</keyword>
<dbReference type="GO" id="GO:0005886">
    <property type="term" value="C:plasma membrane"/>
    <property type="evidence" value="ECO:0007669"/>
    <property type="project" value="UniProtKB-SubCell"/>
</dbReference>
<evidence type="ECO:0000256" key="9">
    <source>
        <dbReference type="ARBA" id="ARBA00040743"/>
    </source>
</evidence>
<dbReference type="InterPro" id="IPR000297">
    <property type="entry name" value="PPIase_PpiC"/>
</dbReference>
<dbReference type="InterPro" id="IPR027304">
    <property type="entry name" value="Trigger_fact/SurA_dom_sf"/>
</dbReference>
<name>A0A1L4D1T3_9BACT</name>
<reference evidence="14 15" key="1">
    <citation type="submission" date="2016-10" db="EMBL/GenBank/DDBJ databases">
        <title>Silvanigrella aquatica sp. nov., isolated from a freshwater lake located in the Black Forest, Germany, description of Silvanigrellaceae fam. nov., Silvanigrellales ord. nov., reclassification of the order Bdellovibrionales in the class Oligoflexia, reclassification of the families Bacteriovoracaceae and Halobacteriovoraceae in the new order Bacteriovoracales ord. nov., and reclassification of the family Pseudobacteriovoracaceae in the order Oligoflexiales.</title>
        <authorList>
            <person name="Hahn M.W."/>
            <person name="Schmidt J."/>
            <person name="Koll U."/>
            <person name="Rohde M."/>
            <person name="Verbag S."/>
            <person name="Pitt A."/>
            <person name="Nakai R."/>
            <person name="Naganuma T."/>
            <person name="Lang E."/>
        </authorList>
    </citation>
    <scope>NUCLEOTIDE SEQUENCE [LARGE SCALE GENOMIC DNA]</scope>
    <source>
        <strain evidence="14 15">MWH-Nonnen-W8red</strain>
    </source>
</reference>
<accession>A0A1L4D1T3</accession>
<dbReference type="RefSeq" id="WP_148697903.1">
    <property type="nucleotide sequence ID" value="NZ_CP017834.1"/>
</dbReference>
<evidence type="ECO:0000256" key="6">
    <source>
        <dbReference type="ARBA" id="ARBA00023136"/>
    </source>
</evidence>
<dbReference type="AlphaFoldDB" id="A0A1L4D1T3"/>
<evidence type="ECO:0000256" key="12">
    <source>
        <dbReference type="SAM" id="Phobius"/>
    </source>
</evidence>
<keyword evidence="4 12" id="KW-0812">Transmembrane</keyword>
<dbReference type="KEGG" id="saqi:AXG55_09635"/>
<evidence type="ECO:0000256" key="8">
    <source>
        <dbReference type="ARBA" id="ARBA00038408"/>
    </source>
</evidence>
<organism evidence="14 15">
    <name type="scientific">Silvanigrella aquatica</name>
    <dbReference type="NCBI Taxonomy" id="1915309"/>
    <lineage>
        <taxon>Bacteria</taxon>
        <taxon>Pseudomonadati</taxon>
        <taxon>Bdellovibrionota</taxon>
        <taxon>Oligoflexia</taxon>
        <taxon>Silvanigrellales</taxon>
        <taxon>Silvanigrellaceae</taxon>
        <taxon>Silvanigrella</taxon>
    </lineage>
</organism>
<keyword evidence="3" id="KW-0997">Cell inner membrane</keyword>
<dbReference type="Gene3D" id="3.10.50.40">
    <property type="match status" value="1"/>
</dbReference>
<keyword evidence="7" id="KW-0143">Chaperone</keyword>
<feature type="transmembrane region" description="Helical" evidence="12">
    <location>
        <begin position="16"/>
        <end position="37"/>
    </location>
</feature>
<dbReference type="GO" id="GO:0003755">
    <property type="term" value="F:peptidyl-prolyl cis-trans isomerase activity"/>
    <property type="evidence" value="ECO:0007669"/>
    <property type="project" value="UniProtKB-KW"/>
</dbReference>
<evidence type="ECO:0000256" key="3">
    <source>
        <dbReference type="ARBA" id="ARBA00022519"/>
    </source>
</evidence>
<dbReference type="Pfam" id="PF13616">
    <property type="entry name" value="Rotamase_3"/>
    <property type="match status" value="1"/>
</dbReference>
<dbReference type="Proteomes" id="UP000184731">
    <property type="component" value="Chromosome"/>
</dbReference>
<keyword evidence="2" id="KW-1003">Cell membrane</keyword>
<gene>
    <name evidence="14" type="ORF">AXG55_09635</name>
</gene>
<keyword evidence="11" id="KW-0413">Isomerase</keyword>
<protein>
    <recommendedName>
        <fullName evidence="9">Periplasmic chaperone PpiD</fullName>
    </recommendedName>
    <alternativeName>
        <fullName evidence="10">Periplasmic folding chaperone</fullName>
    </alternativeName>
</protein>
<dbReference type="InterPro" id="IPR052029">
    <property type="entry name" value="PpiD_chaperone"/>
</dbReference>
<dbReference type="SUPFAM" id="SSF109998">
    <property type="entry name" value="Triger factor/SurA peptide-binding domain-like"/>
    <property type="match status" value="1"/>
</dbReference>
<dbReference type="Gene3D" id="1.10.4030.10">
    <property type="entry name" value="Porin chaperone SurA, peptide-binding domain"/>
    <property type="match status" value="1"/>
</dbReference>
<keyword evidence="6 12" id="KW-0472">Membrane</keyword>
<dbReference type="EMBL" id="CP017834">
    <property type="protein sequence ID" value="APJ04151.1"/>
    <property type="molecule type" value="Genomic_DNA"/>
</dbReference>
<comment type="similarity">
    <text evidence="8">Belongs to the PpiD chaperone family.</text>
</comment>
<evidence type="ECO:0000313" key="15">
    <source>
        <dbReference type="Proteomes" id="UP000184731"/>
    </source>
</evidence>
<keyword evidence="5 12" id="KW-1133">Transmembrane helix</keyword>
<feature type="domain" description="PpiC" evidence="13">
    <location>
        <begin position="238"/>
        <end position="347"/>
    </location>
</feature>
<dbReference type="PANTHER" id="PTHR47529">
    <property type="entry name" value="PEPTIDYL-PROLYL CIS-TRANS ISOMERASE D"/>
    <property type="match status" value="1"/>
</dbReference>
<dbReference type="STRING" id="1915309.AXG55_09635"/>
<keyword evidence="11" id="KW-0697">Rotamase</keyword>
<evidence type="ECO:0000256" key="5">
    <source>
        <dbReference type="ARBA" id="ARBA00022989"/>
    </source>
</evidence>
<dbReference type="OrthoDB" id="14196at2"/>
<evidence type="ECO:0000256" key="2">
    <source>
        <dbReference type="ARBA" id="ARBA00022475"/>
    </source>
</evidence>
<evidence type="ECO:0000256" key="11">
    <source>
        <dbReference type="PROSITE-ProRule" id="PRU00278"/>
    </source>
</evidence>
<dbReference type="SUPFAM" id="SSF54534">
    <property type="entry name" value="FKBP-like"/>
    <property type="match status" value="1"/>
</dbReference>
<dbReference type="PROSITE" id="PS50198">
    <property type="entry name" value="PPIC_PPIASE_2"/>
    <property type="match status" value="1"/>
</dbReference>
<evidence type="ECO:0000256" key="10">
    <source>
        <dbReference type="ARBA" id="ARBA00042775"/>
    </source>
</evidence>
<dbReference type="PROSITE" id="PS51257">
    <property type="entry name" value="PROKAR_LIPOPROTEIN"/>
    <property type="match status" value="1"/>
</dbReference>